<organism evidence="5 6">
    <name type="scientific">Erythroxylum novogranatense</name>
    <dbReference type="NCBI Taxonomy" id="1862640"/>
    <lineage>
        <taxon>Eukaryota</taxon>
        <taxon>Viridiplantae</taxon>
        <taxon>Streptophyta</taxon>
        <taxon>Embryophyta</taxon>
        <taxon>Tracheophyta</taxon>
        <taxon>Spermatophyta</taxon>
        <taxon>Magnoliopsida</taxon>
        <taxon>eudicotyledons</taxon>
        <taxon>Gunneridae</taxon>
        <taxon>Pentapetalae</taxon>
        <taxon>rosids</taxon>
        <taxon>fabids</taxon>
        <taxon>Malpighiales</taxon>
        <taxon>Erythroxylaceae</taxon>
        <taxon>Erythroxylum</taxon>
    </lineage>
</organism>
<evidence type="ECO:0000256" key="2">
    <source>
        <dbReference type="ARBA" id="ARBA00046280"/>
    </source>
</evidence>
<dbReference type="InterPro" id="IPR015260">
    <property type="entry name" value="Syntaxin-6/10/61_N"/>
</dbReference>
<reference evidence="5 6" key="1">
    <citation type="submission" date="2021-09" db="EMBL/GenBank/DDBJ databases">
        <title>Genomic insights and catalytic innovation underlie evolution of tropane alkaloids biosynthesis.</title>
        <authorList>
            <person name="Wang Y.-J."/>
            <person name="Tian T."/>
            <person name="Huang J.-P."/>
            <person name="Huang S.-X."/>
        </authorList>
    </citation>
    <scope>NUCLEOTIDE SEQUENCE [LARGE SCALE GENOMIC DNA]</scope>
    <source>
        <strain evidence="5">KIB-2018</strain>
        <tissue evidence="5">Leaf</tissue>
    </source>
</reference>
<gene>
    <name evidence="5" type="ORF">K2173_016161</name>
</gene>
<keyword evidence="3" id="KW-0812">Transmembrane</keyword>
<keyword evidence="1" id="KW-0653">Protein transport</keyword>
<dbReference type="AlphaFoldDB" id="A0AAV8SG22"/>
<feature type="transmembrane region" description="Helical" evidence="3">
    <location>
        <begin position="313"/>
        <end position="336"/>
    </location>
</feature>
<comment type="caution">
    <text evidence="5">The sequence shown here is derived from an EMBL/GenBank/DDBJ whole genome shotgun (WGS) entry which is preliminary data.</text>
</comment>
<evidence type="ECO:0000259" key="4">
    <source>
        <dbReference type="Pfam" id="PF09177"/>
    </source>
</evidence>
<keyword evidence="3" id="KW-0472">Membrane</keyword>
<dbReference type="PANTHER" id="PTHR34949">
    <property type="entry name" value="OS05G0443700 PROTEIN"/>
    <property type="match status" value="1"/>
</dbReference>
<feature type="transmembrane region" description="Helical" evidence="3">
    <location>
        <begin position="12"/>
        <end position="34"/>
    </location>
</feature>
<protein>
    <recommendedName>
        <fullName evidence="4">Syntaxin 6/10/61 N-terminal domain-containing protein</fullName>
    </recommendedName>
</protein>
<dbReference type="GO" id="GO:0012505">
    <property type="term" value="C:endomembrane system"/>
    <property type="evidence" value="ECO:0007669"/>
    <property type="project" value="UniProtKB-SubCell"/>
</dbReference>
<dbReference type="InterPro" id="IPR010989">
    <property type="entry name" value="SNARE"/>
</dbReference>
<accession>A0AAV8SG22</accession>
<proteinExistence type="predicted"/>
<dbReference type="SUPFAM" id="SSF47661">
    <property type="entry name" value="t-snare proteins"/>
    <property type="match status" value="1"/>
</dbReference>
<dbReference type="GO" id="GO:0048193">
    <property type="term" value="P:Golgi vesicle transport"/>
    <property type="evidence" value="ECO:0007669"/>
    <property type="project" value="InterPro"/>
</dbReference>
<dbReference type="Pfam" id="PF09177">
    <property type="entry name" value="STX6_10_61_N"/>
    <property type="match status" value="1"/>
</dbReference>
<dbReference type="EMBL" id="JAIWQS010000011">
    <property type="protein sequence ID" value="KAJ8750980.1"/>
    <property type="molecule type" value="Genomic_DNA"/>
</dbReference>
<dbReference type="PANTHER" id="PTHR34949:SF3">
    <property type="entry name" value="OS08G0244100 PROTEIN"/>
    <property type="match status" value="1"/>
</dbReference>
<keyword evidence="6" id="KW-1185">Reference proteome</keyword>
<sequence length="338" mass="38033">MFAYGDFRTLFGIFGLTVLSCGFVLLLVPAVRLIRMESTFRMWIKEKREGSKADLDELSRDLQIALGTAKWQLEEFEKAVRLSHGYRSDDITASRHKQFIAAIENQILCVETSLRETSSEEGKQPLRWVNLDKEECDDLAMFLSGTSQTSESVADNSALYRSSKKHSLPETILRRKDTDSTHSALCSRDTSVEDDIIDFSSCNRNGEVIIDIEPKDSPTMRDDLSGHTDKAIGTRRAWSSQNFGALKVVVADADEQKNNLLPVTEATPKEKGSKPLFWKQRCAEHPQTKGGKFAFSQDGVLQRRWQGSSHPRLSCSIQFALALLISIFLIVPFLLYSS</sequence>
<evidence type="ECO:0000313" key="5">
    <source>
        <dbReference type="EMBL" id="KAJ8750980.1"/>
    </source>
</evidence>
<name>A0AAV8SG22_9ROSI</name>
<comment type="subcellular location">
    <subcellularLocation>
        <location evidence="2">Endomembrane system</location>
        <topology evidence="2">Single-pass type IV membrane protein</topology>
    </subcellularLocation>
</comment>
<keyword evidence="3" id="KW-1133">Transmembrane helix</keyword>
<evidence type="ECO:0000256" key="3">
    <source>
        <dbReference type="SAM" id="Phobius"/>
    </source>
</evidence>
<evidence type="ECO:0000256" key="1">
    <source>
        <dbReference type="ARBA" id="ARBA00022927"/>
    </source>
</evidence>
<dbReference type="GO" id="GO:0015031">
    <property type="term" value="P:protein transport"/>
    <property type="evidence" value="ECO:0007669"/>
    <property type="project" value="UniProtKB-KW"/>
</dbReference>
<dbReference type="Proteomes" id="UP001159364">
    <property type="component" value="Linkage Group LG11"/>
</dbReference>
<feature type="domain" description="Syntaxin 6/10/61 N-terminal" evidence="4">
    <location>
        <begin position="34"/>
        <end position="108"/>
    </location>
</feature>
<evidence type="ECO:0000313" key="6">
    <source>
        <dbReference type="Proteomes" id="UP001159364"/>
    </source>
</evidence>
<dbReference type="GO" id="GO:0016020">
    <property type="term" value="C:membrane"/>
    <property type="evidence" value="ECO:0007669"/>
    <property type="project" value="InterPro"/>
</dbReference>
<keyword evidence="1" id="KW-0813">Transport</keyword>
<dbReference type="Gene3D" id="1.20.58.90">
    <property type="match status" value="1"/>
</dbReference>